<evidence type="ECO:0000256" key="6">
    <source>
        <dbReference type="RuleBase" id="RU364089"/>
    </source>
</evidence>
<dbReference type="InterPro" id="IPR005322">
    <property type="entry name" value="Peptidase_C69"/>
</dbReference>
<dbReference type="GO" id="GO:0070004">
    <property type="term" value="F:cysteine-type exopeptidase activity"/>
    <property type="evidence" value="ECO:0007669"/>
    <property type="project" value="InterPro"/>
</dbReference>
<dbReference type="OrthoDB" id="9764088at2"/>
<dbReference type="EMBL" id="PYMK01000004">
    <property type="protein sequence ID" value="PSU30244.1"/>
    <property type="molecule type" value="Genomic_DNA"/>
</dbReference>
<dbReference type="InterPro" id="IPR047804">
    <property type="entry name" value="C69_dipept_A-like"/>
</dbReference>
<name>A0A2T3IPJ1_9GAMM</name>
<sequence>MMKGYYSDTNGEQSEIAASACTTILVGNQVTVDGSFIIARNEDHQAINAKRFNFHPAEAVQSNDFHSIGAMGNDFSYPAAINALQYTSNSDFDTDGTSFGAAGFNSVGVGITATETIFNNAQVLAIDPYVTTTGIGEDAIVNVILPRVHSAQEGVALLGHIIETQGTAEGFGVAFVDKEGIWYLETGSGHHWMAAKIPANKYFVSANQGRLVDYVADHPDFMASKGLIEFAQQHQLPSAENSESFNFHRAYSQDVEHDKNYNYPRVWTLQHLYTDGLTTPIDQGESFPVYLTPKHKLSVHDVMQGLRNHYQATPHDPYTHSNPNEPYRPIAVFRTEHSHVLQLRPQLPTAIGEVQYIAYGMTALSVYLPFYQGMTSVPEALMLGDNKADNHSAYWKFRKLQTLAMMDWNQFSPIVQQAYHDFEQQTAHKQTLMEAQYMTLHVAQPEQAVALINAFEHEMLALALALALTEDLTNALFTLLTMDTDKLYNFSGA</sequence>
<evidence type="ECO:0000313" key="8">
    <source>
        <dbReference type="Proteomes" id="UP000240254"/>
    </source>
</evidence>
<comment type="caution">
    <text evidence="7">The sequence shown here is derived from an EMBL/GenBank/DDBJ whole genome shotgun (WGS) entry which is preliminary data.</text>
</comment>
<dbReference type="Gene3D" id="3.60.60.10">
    <property type="entry name" value="Penicillin V Acylase, Chain A"/>
    <property type="match status" value="1"/>
</dbReference>
<evidence type="ECO:0000256" key="5">
    <source>
        <dbReference type="ARBA" id="ARBA00022997"/>
    </source>
</evidence>
<evidence type="ECO:0000256" key="3">
    <source>
        <dbReference type="ARBA" id="ARBA00022670"/>
    </source>
</evidence>
<gene>
    <name evidence="7" type="ORF">CTM88_04305</name>
</gene>
<dbReference type="NCBIfam" id="NF033678">
    <property type="entry name" value="C69_fam_dipept"/>
    <property type="match status" value="1"/>
</dbReference>
<evidence type="ECO:0000256" key="1">
    <source>
        <dbReference type="ARBA" id="ARBA00001670"/>
    </source>
</evidence>
<dbReference type="GO" id="GO:0016805">
    <property type="term" value="F:dipeptidase activity"/>
    <property type="evidence" value="ECO:0007669"/>
    <property type="project" value="UniProtKB-KW"/>
</dbReference>
<keyword evidence="5 6" id="KW-0224">Dipeptidase</keyword>
<dbReference type="RefSeq" id="WP_065167211.1">
    <property type="nucleotide sequence ID" value="NZ_LZEZ01000008.1"/>
</dbReference>
<accession>A0A2T3IPJ1</accession>
<comment type="similarity">
    <text evidence="2 6">Belongs to the peptidase C69 family.</text>
</comment>
<keyword evidence="3 6" id="KW-0645">Protease</keyword>
<proteinExistence type="inferred from homology"/>
<dbReference type="AlphaFoldDB" id="A0A2T3IPJ1"/>
<comment type="catalytic activity">
    <reaction evidence="1">
        <text>an L-aminoacyl-L-amino acid + H2O = 2 an L-alpha-amino acid</text>
        <dbReference type="Rhea" id="RHEA:48940"/>
        <dbReference type="ChEBI" id="CHEBI:15377"/>
        <dbReference type="ChEBI" id="CHEBI:59869"/>
        <dbReference type="ChEBI" id="CHEBI:77460"/>
        <dbReference type="EC" id="3.4.13.19"/>
    </reaction>
</comment>
<dbReference type="GO" id="GO:0006508">
    <property type="term" value="P:proteolysis"/>
    <property type="evidence" value="ECO:0007669"/>
    <property type="project" value="UniProtKB-KW"/>
</dbReference>
<dbReference type="Pfam" id="PF03577">
    <property type="entry name" value="Peptidase_C69"/>
    <property type="match status" value="1"/>
</dbReference>
<organism evidence="7 8">
    <name type="scientific">Photobacterium aquimaris</name>
    <dbReference type="NCBI Taxonomy" id="512643"/>
    <lineage>
        <taxon>Bacteria</taxon>
        <taxon>Pseudomonadati</taxon>
        <taxon>Pseudomonadota</taxon>
        <taxon>Gammaproteobacteria</taxon>
        <taxon>Vibrionales</taxon>
        <taxon>Vibrionaceae</taxon>
        <taxon>Photobacterium</taxon>
    </lineage>
</organism>
<evidence type="ECO:0000256" key="4">
    <source>
        <dbReference type="ARBA" id="ARBA00022801"/>
    </source>
</evidence>
<reference evidence="7 8" key="1">
    <citation type="submission" date="2018-03" db="EMBL/GenBank/DDBJ databases">
        <title>Whole genome sequencing of Histamine producing bacteria.</title>
        <authorList>
            <person name="Butler K."/>
        </authorList>
    </citation>
    <scope>NUCLEOTIDE SEQUENCE [LARGE SCALE GENOMIC DNA]</scope>
    <source>
        <strain evidence="7 8">BS2</strain>
    </source>
</reference>
<protein>
    <recommendedName>
        <fullName evidence="6">Dipeptidase</fullName>
        <ecNumber evidence="6">3.4.-.-</ecNumber>
    </recommendedName>
</protein>
<evidence type="ECO:0000313" key="7">
    <source>
        <dbReference type="EMBL" id="PSU30244.1"/>
    </source>
</evidence>
<dbReference type="PANTHER" id="PTHR12994:SF17">
    <property type="entry name" value="LD30995P"/>
    <property type="match status" value="1"/>
</dbReference>
<keyword evidence="4 6" id="KW-0378">Hydrolase</keyword>
<dbReference type="PANTHER" id="PTHR12994">
    <property type="entry name" value="SECERNIN"/>
    <property type="match status" value="1"/>
</dbReference>
<dbReference type="EC" id="3.4.-.-" evidence="6"/>
<dbReference type="Proteomes" id="UP000240254">
    <property type="component" value="Unassembled WGS sequence"/>
</dbReference>
<evidence type="ECO:0000256" key="2">
    <source>
        <dbReference type="ARBA" id="ARBA00007225"/>
    </source>
</evidence>